<name>A0A3B7R0P1_9BACT</name>
<evidence type="ECO:0000259" key="1">
    <source>
        <dbReference type="Pfam" id="PF01738"/>
    </source>
</evidence>
<protein>
    <submittedName>
        <fullName evidence="2">Alpha/beta hydrolase</fullName>
    </submittedName>
</protein>
<dbReference type="PANTHER" id="PTHR22946">
    <property type="entry name" value="DIENELACTONE HYDROLASE DOMAIN-CONTAINING PROTEIN-RELATED"/>
    <property type="match status" value="1"/>
</dbReference>
<dbReference type="Pfam" id="PF01738">
    <property type="entry name" value="DLH"/>
    <property type="match status" value="1"/>
</dbReference>
<reference evidence="2 3" key="1">
    <citation type="submission" date="2018-09" db="EMBL/GenBank/DDBJ databases">
        <title>Hymenobacter medium sp. nov., isolated from R2A medium.</title>
        <authorList>
            <person name="Yingchao G."/>
        </authorList>
    </citation>
    <scope>NUCLEOTIDE SEQUENCE [LARGE SCALE GENOMIC DNA]</scope>
    <source>
        <strain evidence="3">sh-6</strain>
    </source>
</reference>
<sequence length="217" mass="23420">MNSSVVTPTTTAVRLELPQATLLGDLTVPARASGIVVFSHGSGSSRLSSRNRFVAQRLQKAGFATLLFDLLTPEEDQHFEARFDIDLLTRRLLGATSWVRREQRLHDLRLGFFGASTGAASAMRAAAELGSQVHAVISRGGRPDLVLPALHRVSAPSLLIVGGQDWPVIGLNEQAMDALGGPCQMRVVQGAGHLFEEPGALEEVADLAVNWCTRYLR</sequence>
<dbReference type="InterPro" id="IPR029058">
    <property type="entry name" value="AB_hydrolase_fold"/>
</dbReference>
<dbReference type="RefSeq" id="WP_119444913.1">
    <property type="nucleotide sequence ID" value="NZ_CP032317.1"/>
</dbReference>
<keyword evidence="3" id="KW-1185">Reference proteome</keyword>
<dbReference type="InterPro" id="IPR050261">
    <property type="entry name" value="FrsA_esterase"/>
</dbReference>
<organism evidence="2 3">
    <name type="scientific">Hymenobacter oligotrophus</name>
    <dbReference type="NCBI Taxonomy" id="2319843"/>
    <lineage>
        <taxon>Bacteria</taxon>
        <taxon>Pseudomonadati</taxon>
        <taxon>Bacteroidota</taxon>
        <taxon>Cytophagia</taxon>
        <taxon>Cytophagales</taxon>
        <taxon>Hymenobacteraceae</taxon>
        <taxon>Hymenobacter</taxon>
    </lineage>
</organism>
<evidence type="ECO:0000313" key="2">
    <source>
        <dbReference type="EMBL" id="AYA37342.1"/>
    </source>
</evidence>
<dbReference type="KEGG" id="hyh:D3Y59_09935"/>
<dbReference type="OrthoDB" id="9810066at2"/>
<proteinExistence type="predicted"/>
<dbReference type="SUPFAM" id="SSF53474">
    <property type="entry name" value="alpha/beta-Hydrolases"/>
    <property type="match status" value="1"/>
</dbReference>
<dbReference type="Gene3D" id="3.40.50.1820">
    <property type="entry name" value="alpha/beta hydrolase"/>
    <property type="match status" value="1"/>
</dbReference>
<accession>A0A3B7R0P1</accession>
<keyword evidence="2" id="KW-0378">Hydrolase</keyword>
<dbReference type="EMBL" id="CP032317">
    <property type="protein sequence ID" value="AYA37342.1"/>
    <property type="molecule type" value="Genomic_DNA"/>
</dbReference>
<dbReference type="GO" id="GO:0016787">
    <property type="term" value="F:hydrolase activity"/>
    <property type="evidence" value="ECO:0007669"/>
    <property type="project" value="UniProtKB-KW"/>
</dbReference>
<dbReference type="AlphaFoldDB" id="A0A3B7R0P1"/>
<dbReference type="InterPro" id="IPR002925">
    <property type="entry name" value="Dienelactn_hydro"/>
</dbReference>
<evidence type="ECO:0000313" key="3">
    <source>
        <dbReference type="Proteomes" id="UP000262802"/>
    </source>
</evidence>
<feature type="domain" description="Dienelactone hydrolase" evidence="1">
    <location>
        <begin position="29"/>
        <end position="200"/>
    </location>
</feature>
<gene>
    <name evidence="2" type="ORF">D3Y59_09935</name>
</gene>
<dbReference type="Proteomes" id="UP000262802">
    <property type="component" value="Chromosome"/>
</dbReference>